<dbReference type="SUPFAM" id="SSF52980">
    <property type="entry name" value="Restriction endonuclease-like"/>
    <property type="match status" value="1"/>
</dbReference>
<evidence type="ECO:0000313" key="1">
    <source>
        <dbReference type="EMBL" id="MBB6053245.1"/>
    </source>
</evidence>
<dbReference type="InterPro" id="IPR011335">
    <property type="entry name" value="Restrct_endonuc-II-like"/>
</dbReference>
<protein>
    <submittedName>
        <fullName evidence="1">Uncharacterized protein YaeQ</fullName>
    </submittedName>
</protein>
<dbReference type="Proteomes" id="UP000520814">
    <property type="component" value="Unassembled WGS sequence"/>
</dbReference>
<organism evidence="1 2">
    <name type="scientific">Armatimonas rosea</name>
    <dbReference type="NCBI Taxonomy" id="685828"/>
    <lineage>
        <taxon>Bacteria</taxon>
        <taxon>Bacillati</taxon>
        <taxon>Armatimonadota</taxon>
        <taxon>Armatimonadia</taxon>
        <taxon>Armatimonadales</taxon>
        <taxon>Armatimonadaceae</taxon>
        <taxon>Armatimonas</taxon>
    </lineage>
</organism>
<keyword evidence="2" id="KW-1185">Reference proteome</keyword>
<gene>
    <name evidence="1" type="ORF">HNQ39_005079</name>
</gene>
<dbReference type="InterPro" id="IPR009822">
    <property type="entry name" value="YaeQ"/>
</dbReference>
<dbReference type="SMART" id="SM01322">
    <property type="entry name" value="YaeQ"/>
    <property type="match status" value="1"/>
</dbReference>
<comment type="caution">
    <text evidence="1">The sequence shown here is derived from an EMBL/GenBank/DDBJ whole genome shotgun (WGS) entry which is preliminary data.</text>
</comment>
<dbReference type="Gene3D" id="3.10.640.10">
    <property type="entry name" value="Restriction endonuclease-like alpha-beta roll domain"/>
    <property type="match status" value="1"/>
</dbReference>
<dbReference type="AlphaFoldDB" id="A0A7W9SVR2"/>
<proteinExistence type="predicted"/>
<dbReference type="Pfam" id="PF07152">
    <property type="entry name" value="YaeQ"/>
    <property type="match status" value="1"/>
</dbReference>
<sequence>MKYSFTLLEDGEREKLILESGGDLPRHVVLKLLAYLLYRKQHALEIEKGVGQRHKPDLVAQNPVTGQVQLWIDCGQIETDRLGRIVAKNRHAEVVVVKATAREAERYAAVAARDVTGHATVLGFDDGFTERFVELLRGTNTVEVVCLEETIRIVLNGEALESARQACSCRA</sequence>
<dbReference type="EMBL" id="JACHGW010000006">
    <property type="protein sequence ID" value="MBB6053245.1"/>
    <property type="molecule type" value="Genomic_DNA"/>
</dbReference>
<dbReference type="InterPro" id="IPR038590">
    <property type="entry name" value="YaeQ_sf"/>
</dbReference>
<name>A0A7W9SVR2_ARMRO</name>
<evidence type="ECO:0000313" key="2">
    <source>
        <dbReference type="Proteomes" id="UP000520814"/>
    </source>
</evidence>
<dbReference type="RefSeq" id="WP_184203345.1">
    <property type="nucleotide sequence ID" value="NZ_JACHGW010000006.1"/>
</dbReference>
<reference evidence="1 2" key="1">
    <citation type="submission" date="2020-08" db="EMBL/GenBank/DDBJ databases">
        <title>Genomic Encyclopedia of Type Strains, Phase IV (KMG-IV): sequencing the most valuable type-strain genomes for metagenomic binning, comparative biology and taxonomic classification.</title>
        <authorList>
            <person name="Goeker M."/>
        </authorList>
    </citation>
    <scope>NUCLEOTIDE SEQUENCE [LARGE SCALE GENOMIC DNA]</scope>
    <source>
        <strain evidence="1 2">DSM 23562</strain>
    </source>
</reference>
<accession>A0A7W9SVR2</accession>